<feature type="compositionally biased region" description="Low complexity" evidence="1">
    <location>
        <begin position="59"/>
        <end position="71"/>
    </location>
</feature>
<accession>A0AAD8P588</accession>
<name>A0AAD8P588_TARER</name>
<proteinExistence type="predicted"/>
<gene>
    <name evidence="2" type="ORF">QVD17_09363</name>
</gene>
<dbReference type="EMBL" id="JAUHHV010000002">
    <property type="protein sequence ID" value="KAK1432466.1"/>
    <property type="molecule type" value="Genomic_DNA"/>
</dbReference>
<evidence type="ECO:0000313" key="2">
    <source>
        <dbReference type="EMBL" id="KAK1432466.1"/>
    </source>
</evidence>
<reference evidence="2" key="1">
    <citation type="journal article" date="2023" name="bioRxiv">
        <title>Improved chromosome-level genome assembly for marigold (Tagetes erecta).</title>
        <authorList>
            <person name="Jiang F."/>
            <person name="Yuan L."/>
            <person name="Wang S."/>
            <person name="Wang H."/>
            <person name="Xu D."/>
            <person name="Wang A."/>
            <person name="Fan W."/>
        </authorList>
    </citation>
    <scope>NUCLEOTIDE SEQUENCE</scope>
    <source>
        <strain evidence="2">WSJ</strain>
        <tissue evidence="2">Leaf</tissue>
    </source>
</reference>
<sequence length="87" mass="9578">MQMLAHVIFLFSSSSSPKTITILVLDPTTISFPLCPEFRLTKHFASIPQIGTKNHHQTHSSSSISPLTQSTFQNPIVSDPDPTTRSV</sequence>
<feature type="region of interest" description="Disordered" evidence="1">
    <location>
        <begin position="51"/>
        <end position="87"/>
    </location>
</feature>
<feature type="compositionally biased region" description="Polar residues" evidence="1">
    <location>
        <begin position="72"/>
        <end position="87"/>
    </location>
</feature>
<evidence type="ECO:0000256" key="1">
    <source>
        <dbReference type="SAM" id="MobiDB-lite"/>
    </source>
</evidence>
<evidence type="ECO:0000313" key="3">
    <source>
        <dbReference type="Proteomes" id="UP001229421"/>
    </source>
</evidence>
<dbReference type="Proteomes" id="UP001229421">
    <property type="component" value="Unassembled WGS sequence"/>
</dbReference>
<protein>
    <submittedName>
        <fullName evidence="2">Uncharacterized protein</fullName>
    </submittedName>
</protein>
<comment type="caution">
    <text evidence="2">The sequence shown here is derived from an EMBL/GenBank/DDBJ whole genome shotgun (WGS) entry which is preliminary data.</text>
</comment>
<dbReference type="AlphaFoldDB" id="A0AAD8P588"/>
<keyword evidence="3" id="KW-1185">Reference proteome</keyword>
<organism evidence="2 3">
    <name type="scientific">Tagetes erecta</name>
    <name type="common">African marigold</name>
    <dbReference type="NCBI Taxonomy" id="13708"/>
    <lineage>
        <taxon>Eukaryota</taxon>
        <taxon>Viridiplantae</taxon>
        <taxon>Streptophyta</taxon>
        <taxon>Embryophyta</taxon>
        <taxon>Tracheophyta</taxon>
        <taxon>Spermatophyta</taxon>
        <taxon>Magnoliopsida</taxon>
        <taxon>eudicotyledons</taxon>
        <taxon>Gunneridae</taxon>
        <taxon>Pentapetalae</taxon>
        <taxon>asterids</taxon>
        <taxon>campanulids</taxon>
        <taxon>Asterales</taxon>
        <taxon>Asteraceae</taxon>
        <taxon>Asteroideae</taxon>
        <taxon>Heliantheae alliance</taxon>
        <taxon>Tageteae</taxon>
        <taxon>Tagetes</taxon>
    </lineage>
</organism>